<evidence type="ECO:0000313" key="2">
    <source>
        <dbReference type="EMBL" id="UJO15692.1"/>
    </source>
</evidence>
<name>A0A9Q8P7A5_PASFU</name>
<gene>
    <name evidence="2" type="ORF">CLAFUR5_04356</name>
</gene>
<organism evidence="2 3">
    <name type="scientific">Passalora fulva</name>
    <name type="common">Tomato leaf mold</name>
    <name type="synonym">Cladosporium fulvum</name>
    <dbReference type="NCBI Taxonomy" id="5499"/>
    <lineage>
        <taxon>Eukaryota</taxon>
        <taxon>Fungi</taxon>
        <taxon>Dikarya</taxon>
        <taxon>Ascomycota</taxon>
        <taxon>Pezizomycotina</taxon>
        <taxon>Dothideomycetes</taxon>
        <taxon>Dothideomycetidae</taxon>
        <taxon>Mycosphaerellales</taxon>
        <taxon>Mycosphaerellaceae</taxon>
        <taxon>Fulvia</taxon>
    </lineage>
</organism>
<dbReference type="Pfam" id="PF12296">
    <property type="entry name" value="HsbA"/>
    <property type="match status" value="1"/>
</dbReference>
<dbReference type="GeneID" id="71984234"/>
<dbReference type="GO" id="GO:0005576">
    <property type="term" value="C:extracellular region"/>
    <property type="evidence" value="ECO:0007669"/>
    <property type="project" value="TreeGrafter"/>
</dbReference>
<dbReference type="InterPro" id="IPR021054">
    <property type="entry name" value="Cell_wall_mannoprotein_1"/>
</dbReference>
<reference evidence="2" key="1">
    <citation type="submission" date="2021-12" db="EMBL/GenBank/DDBJ databases">
        <authorList>
            <person name="Zaccaron A."/>
            <person name="Stergiopoulos I."/>
        </authorList>
    </citation>
    <scope>NUCLEOTIDE SEQUENCE</scope>
    <source>
        <strain evidence="2">Race5_Kim</strain>
    </source>
</reference>
<feature type="signal peptide" evidence="1">
    <location>
        <begin position="1"/>
        <end position="16"/>
    </location>
</feature>
<keyword evidence="1" id="KW-0732">Signal</keyword>
<dbReference type="Gene3D" id="1.20.1280.140">
    <property type="match status" value="1"/>
</dbReference>
<dbReference type="RefSeq" id="XP_047760058.1">
    <property type="nucleotide sequence ID" value="XM_047903504.1"/>
</dbReference>
<accession>A0A9Q8P7A5</accession>
<dbReference type="KEGG" id="ffu:CLAFUR5_04356"/>
<sequence>MRSVFFTGLLATLAIASPIAVVEKRGAANIAAALDNVSANIKTVNSTLSTFNKGDLDSLIKVLKIQQQTKDLGESLKTATSAAEASEPLDDAGSLTIGLAILNDLLPDTTSLLTKIESKKPAFDAAVLGIASVSATVKKSLVEQKQQSAELGQAITAKLTPAFANLAPGINQQIADKFTEAINIYSQPGGLIPLPALPFKE</sequence>
<reference evidence="2" key="2">
    <citation type="journal article" date="2022" name="Microb. Genom.">
        <title>A chromosome-scale genome assembly of the tomato pathogen Cladosporium fulvum reveals a compartmentalized genome architecture and the presence of a dispensable chromosome.</title>
        <authorList>
            <person name="Zaccaron A.Z."/>
            <person name="Chen L.H."/>
            <person name="Samaras A."/>
            <person name="Stergiopoulos I."/>
        </authorList>
    </citation>
    <scope>NUCLEOTIDE SEQUENCE</scope>
    <source>
        <strain evidence="2">Race5_Kim</strain>
    </source>
</reference>
<keyword evidence="3" id="KW-1185">Reference proteome</keyword>
<evidence type="ECO:0008006" key="4">
    <source>
        <dbReference type="Google" id="ProtNLM"/>
    </source>
</evidence>
<dbReference type="PANTHER" id="PTHR38123">
    <property type="entry name" value="CELL WALL SERINE-THREONINE-RICH GALACTOMANNOPROTEIN MP1 (AFU_ORTHOLOGUE AFUA_4G03240)"/>
    <property type="match status" value="1"/>
</dbReference>
<dbReference type="OMA" id="FAMEFDA"/>
<dbReference type="PANTHER" id="PTHR38123:SF4">
    <property type="entry name" value="CELL WALL GALACTOMANNOPROTEIN, PUTATIVE (AFU_ORTHOLOGUE AFUA_4G00870)-RELATED"/>
    <property type="match status" value="1"/>
</dbReference>
<dbReference type="AlphaFoldDB" id="A0A9Q8P7A5"/>
<dbReference type="OrthoDB" id="3485059at2759"/>
<protein>
    <recommendedName>
        <fullName evidence="4">Antigenic cell wall galactomannoprotein</fullName>
    </recommendedName>
</protein>
<dbReference type="Proteomes" id="UP000756132">
    <property type="component" value="Chromosome 4"/>
</dbReference>
<evidence type="ECO:0000313" key="3">
    <source>
        <dbReference type="Proteomes" id="UP000756132"/>
    </source>
</evidence>
<proteinExistence type="predicted"/>
<evidence type="ECO:0000256" key="1">
    <source>
        <dbReference type="SAM" id="SignalP"/>
    </source>
</evidence>
<feature type="chain" id="PRO_5040250347" description="Antigenic cell wall galactomannoprotein" evidence="1">
    <location>
        <begin position="17"/>
        <end position="201"/>
    </location>
</feature>
<dbReference type="EMBL" id="CP090166">
    <property type="protein sequence ID" value="UJO15692.1"/>
    <property type="molecule type" value="Genomic_DNA"/>
</dbReference>